<dbReference type="EMBL" id="CASHSV030000179">
    <property type="protein sequence ID" value="CAJ2651769.1"/>
    <property type="molecule type" value="Genomic_DNA"/>
</dbReference>
<protein>
    <submittedName>
        <fullName evidence="1">Uncharacterized protein</fullName>
    </submittedName>
</protein>
<keyword evidence="2" id="KW-1185">Reference proteome</keyword>
<reference evidence="1" key="1">
    <citation type="submission" date="2023-10" db="EMBL/GenBank/DDBJ databases">
        <authorList>
            <person name="Rodriguez Cubillos JULIANA M."/>
            <person name="De Vega J."/>
        </authorList>
    </citation>
    <scope>NUCLEOTIDE SEQUENCE</scope>
</reference>
<sequence length="245" mass="28899">MRSFEVVTRKQIFCRILGDIPSLKRQNHENQHENGVSRRNLVCLKRWLRHATHCVLPVSIPTIIPLPGLPDKVAASVSSRNIHRAAIEESSPKTNHRDSTTCENPLQLQARLASTCKMQLSWFWVRELRMEDPILDWEKMKRSMSDGLLLKTPKNNNSSVTMRTLLPDSSWETYLFDKEMLLARIPFTQCSNTTWTPQPKPPYQYFQRKKVLFQVFHYHFVIKGCDSRCVWMYYDEMEKWLLRGM</sequence>
<evidence type="ECO:0000313" key="1">
    <source>
        <dbReference type="EMBL" id="CAJ2651769.1"/>
    </source>
</evidence>
<organism evidence="1 2">
    <name type="scientific">Trifolium pratense</name>
    <name type="common">Red clover</name>
    <dbReference type="NCBI Taxonomy" id="57577"/>
    <lineage>
        <taxon>Eukaryota</taxon>
        <taxon>Viridiplantae</taxon>
        <taxon>Streptophyta</taxon>
        <taxon>Embryophyta</taxon>
        <taxon>Tracheophyta</taxon>
        <taxon>Spermatophyta</taxon>
        <taxon>Magnoliopsida</taxon>
        <taxon>eudicotyledons</taxon>
        <taxon>Gunneridae</taxon>
        <taxon>Pentapetalae</taxon>
        <taxon>rosids</taxon>
        <taxon>fabids</taxon>
        <taxon>Fabales</taxon>
        <taxon>Fabaceae</taxon>
        <taxon>Papilionoideae</taxon>
        <taxon>50 kb inversion clade</taxon>
        <taxon>NPAAA clade</taxon>
        <taxon>Hologalegina</taxon>
        <taxon>IRL clade</taxon>
        <taxon>Trifolieae</taxon>
        <taxon>Trifolium</taxon>
    </lineage>
</organism>
<dbReference type="Proteomes" id="UP001177021">
    <property type="component" value="Unassembled WGS sequence"/>
</dbReference>
<comment type="caution">
    <text evidence="1">The sequence shown here is derived from an EMBL/GenBank/DDBJ whole genome shotgun (WGS) entry which is preliminary data.</text>
</comment>
<proteinExistence type="predicted"/>
<gene>
    <name evidence="1" type="ORF">MILVUS5_LOCUS19354</name>
</gene>
<accession>A0ACB0K364</accession>
<evidence type="ECO:0000313" key="2">
    <source>
        <dbReference type="Proteomes" id="UP001177021"/>
    </source>
</evidence>
<name>A0ACB0K364_TRIPR</name>